<protein>
    <recommendedName>
        <fullName evidence="1">Reverse transcriptase/retrotransposon-derived protein RNase H-like domain-containing protein</fullName>
    </recommendedName>
</protein>
<dbReference type="Pfam" id="PF17919">
    <property type="entry name" value="RT_RNaseH_2"/>
    <property type="match status" value="1"/>
</dbReference>
<dbReference type="PANTHER" id="PTHR33064:SF37">
    <property type="entry name" value="RIBONUCLEASE H"/>
    <property type="match status" value="1"/>
</dbReference>
<organism evidence="2 3">
    <name type="scientific">Drosophila suzukii</name>
    <name type="common">Spotted-wing drosophila fruit fly</name>
    <dbReference type="NCBI Taxonomy" id="28584"/>
    <lineage>
        <taxon>Eukaryota</taxon>
        <taxon>Metazoa</taxon>
        <taxon>Ecdysozoa</taxon>
        <taxon>Arthropoda</taxon>
        <taxon>Hexapoda</taxon>
        <taxon>Insecta</taxon>
        <taxon>Pterygota</taxon>
        <taxon>Neoptera</taxon>
        <taxon>Endopterygota</taxon>
        <taxon>Diptera</taxon>
        <taxon>Brachycera</taxon>
        <taxon>Muscomorpha</taxon>
        <taxon>Ephydroidea</taxon>
        <taxon>Drosophilidae</taxon>
        <taxon>Drosophila</taxon>
        <taxon>Sophophora</taxon>
    </lineage>
</organism>
<dbReference type="InterPro" id="IPR043502">
    <property type="entry name" value="DNA/RNA_pol_sf"/>
</dbReference>
<gene>
    <name evidence="3" type="primary">LOC139354409</name>
</gene>
<dbReference type="InterPro" id="IPR043128">
    <property type="entry name" value="Rev_trsase/Diguanyl_cyclase"/>
</dbReference>
<dbReference type="RefSeq" id="XP_070854738.1">
    <property type="nucleotide sequence ID" value="XM_070998637.1"/>
</dbReference>
<reference evidence="2" key="1">
    <citation type="submission" date="2025-05" db="UniProtKB">
        <authorList>
            <consortium name="RefSeq"/>
        </authorList>
    </citation>
    <scope>NUCLEOTIDE SEQUENCE [LARGE SCALE GENOMIC DNA]</scope>
</reference>
<name>A0ABM4TXQ5_DROSZ</name>
<dbReference type="GeneID" id="139354409"/>
<dbReference type="Gene3D" id="3.30.70.270">
    <property type="match status" value="1"/>
</dbReference>
<evidence type="ECO:0000259" key="1">
    <source>
        <dbReference type="Pfam" id="PF17919"/>
    </source>
</evidence>
<dbReference type="SUPFAM" id="SSF56672">
    <property type="entry name" value="DNA/RNA polymerases"/>
    <property type="match status" value="1"/>
</dbReference>
<evidence type="ECO:0000313" key="3">
    <source>
        <dbReference type="RefSeq" id="XP_070854738.1"/>
    </source>
</evidence>
<evidence type="ECO:0000313" key="2">
    <source>
        <dbReference type="Proteomes" id="UP001652628"/>
    </source>
</evidence>
<feature type="domain" description="Reverse transcriptase/retrotransposon-derived protein RNase H-like" evidence="1">
    <location>
        <begin position="40"/>
        <end position="106"/>
    </location>
</feature>
<dbReference type="InterPro" id="IPR051320">
    <property type="entry name" value="Viral_Replic_Matur_Polypro"/>
</dbReference>
<dbReference type="InterPro" id="IPR041577">
    <property type="entry name" value="RT_RNaseH_2"/>
</dbReference>
<keyword evidence="2" id="KW-1185">Reference proteome</keyword>
<accession>A0ABM4TXQ5</accession>
<dbReference type="Proteomes" id="UP001652628">
    <property type="component" value="Chromosome 2"/>
</dbReference>
<dbReference type="PANTHER" id="PTHR33064">
    <property type="entry name" value="POL PROTEIN"/>
    <property type="match status" value="1"/>
</dbReference>
<reference evidence="3" key="2">
    <citation type="submission" date="2025-08" db="UniProtKB">
        <authorList>
            <consortium name="RefSeq"/>
        </authorList>
    </citation>
    <scope>IDENTIFICATION</scope>
</reference>
<sequence length="130" mass="14419">MRRFLGMTGWYRRFIQNYAQTAAPLHDFLKKDRIKKFELSEEAIKAFELLKTSMATAPVLVTPDFRKPFTIQCDASTTGVGGVLFQTDVEGGKHPIAYMSAKLKKHSGITALPSLNAMPLSSALRNSVPT</sequence>
<proteinExistence type="predicted"/>